<gene>
    <name evidence="3" type="ORF">GGR28_003188</name>
</gene>
<dbReference type="EMBL" id="JACIFF010000008">
    <property type="protein sequence ID" value="MBB4080554.1"/>
    <property type="molecule type" value="Genomic_DNA"/>
</dbReference>
<feature type="domain" description="CHAT" evidence="1">
    <location>
        <begin position="131"/>
        <end position="261"/>
    </location>
</feature>
<keyword evidence="4" id="KW-1185">Reference proteome</keyword>
<dbReference type="Proteomes" id="UP000576209">
    <property type="component" value="Unassembled WGS sequence"/>
</dbReference>
<evidence type="ECO:0008006" key="5">
    <source>
        <dbReference type="Google" id="ProtNLM"/>
    </source>
</evidence>
<comment type="caution">
    <text evidence="3">The sequence shown here is derived from an EMBL/GenBank/DDBJ whole genome shotgun (WGS) entry which is preliminary data.</text>
</comment>
<dbReference type="Pfam" id="PF12770">
    <property type="entry name" value="CHAT"/>
    <property type="match status" value="1"/>
</dbReference>
<name>A0A840E4J9_9BACT</name>
<accession>A0A840E4J9</accession>
<feature type="domain" description="Effector-associated" evidence="2">
    <location>
        <begin position="4"/>
        <end position="83"/>
    </location>
</feature>
<evidence type="ECO:0000259" key="1">
    <source>
        <dbReference type="Pfam" id="PF12770"/>
    </source>
</evidence>
<evidence type="ECO:0000313" key="4">
    <source>
        <dbReference type="Proteomes" id="UP000576209"/>
    </source>
</evidence>
<dbReference type="InterPro" id="IPR045439">
    <property type="entry name" value="EAD11"/>
</dbReference>
<reference evidence="3 4" key="1">
    <citation type="submission" date="2020-08" db="EMBL/GenBank/DDBJ databases">
        <title>Genomic Encyclopedia of Type Strains, Phase IV (KMG-IV): sequencing the most valuable type-strain genomes for metagenomic binning, comparative biology and taxonomic classification.</title>
        <authorList>
            <person name="Goeker M."/>
        </authorList>
    </citation>
    <scope>NUCLEOTIDE SEQUENCE [LARGE SCALE GENOMIC DNA]</scope>
    <source>
        <strain evidence="3 4">DSM 105137</strain>
    </source>
</reference>
<proteinExistence type="predicted"/>
<evidence type="ECO:0000259" key="2">
    <source>
        <dbReference type="Pfam" id="PF19964"/>
    </source>
</evidence>
<protein>
    <recommendedName>
        <fullName evidence="5">CHAT domain-containing protein</fullName>
    </recommendedName>
</protein>
<sequence>MIDIQAKVREYISDNRTEDAIQELLAWSETHSNSSLRNDIILLKSRFTRVKQQERIGVISYTDALREQSILANSLLDITQRLELPTNGVTFPENKVERGKKVILFLASAPLDQAKLQLEKEFARIFSSLQLGIVEYKLVAEWAITADSMQQAILKHKPNFIHFSGHGETGNELEGGIILINSESKAQLVSGKALENMFRIFSRKVDIEIVLLNSCYSEDQAHGINKHVPYVIGMNDQVGDDSAIEFSTGFYRGLADEEDVEFAFDLAVNMIQLQGLDDDAVPVLLRGSTKASAPQSE</sequence>
<dbReference type="InterPro" id="IPR024983">
    <property type="entry name" value="CHAT_dom"/>
</dbReference>
<dbReference type="RefSeq" id="WP_183496785.1">
    <property type="nucleotide sequence ID" value="NZ_JACIFF010000008.1"/>
</dbReference>
<evidence type="ECO:0000313" key="3">
    <source>
        <dbReference type="EMBL" id="MBB4080554.1"/>
    </source>
</evidence>
<dbReference type="AlphaFoldDB" id="A0A840E4J9"/>
<dbReference type="Pfam" id="PF19964">
    <property type="entry name" value="EAD11"/>
    <property type="match status" value="1"/>
</dbReference>
<organism evidence="3 4">
    <name type="scientific">Neolewinella aquimaris</name>
    <dbReference type="NCBI Taxonomy" id="1835722"/>
    <lineage>
        <taxon>Bacteria</taxon>
        <taxon>Pseudomonadati</taxon>
        <taxon>Bacteroidota</taxon>
        <taxon>Saprospiria</taxon>
        <taxon>Saprospirales</taxon>
        <taxon>Lewinellaceae</taxon>
        <taxon>Neolewinella</taxon>
    </lineage>
</organism>